<accession>A0A3M0Z2C2</accession>
<dbReference type="AlphaFoldDB" id="A0A3M0Z2C2"/>
<protein>
    <submittedName>
        <fullName evidence="1">Uncharacterized protein</fullName>
    </submittedName>
</protein>
<organism evidence="1 2">
    <name type="scientific">Candidatus Dojkabacteria bacterium</name>
    <dbReference type="NCBI Taxonomy" id="2099670"/>
    <lineage>
        <taxon>Bacteria</taxon>
        <taxon>Candidatus Dojkabacteria</taxon>
    </lineage>
</organism>
<comment type="caution">
    <text evidence="1">The sequence shown here is derived from an EMBL/GenBank/DDBJ whole genome shotgun (WGS) entry which is preliminary data.</text>
</comment>
<dbReference type="Proteomes" id="UP000269410">
    <property type="component" value="Unassembled WGS sequence"/>
</dbReference>
<evidence type="ECO:0000313" key="1">
    <source>
        <dbReference type="EMBL" id="RMD77626.1"/>
    </source>
</evidence>
<name>A0A3M0Z2C2_9BACT</name>
<reference evidence="1 2" key="1">
    <citation type="submission" date="2018-10" db="EMBL/GenBank/DDBJ databases">
        <title>Thermophilic Lithotrophy and Phototrophy in an Intertidal, Iron-rich, Geothermal Spring.</title>
        <authorList>
            <person name="Ward L.M."/>
            <person name="Idei A."/>
            <person name="Nakagawa M."/>
            <person name="Ueno Y."/>
            <person name="Fischer W."/>
            <person name="Mcglynn S.E."/>
        </authorList>
    </citation>
    <scope>NUCLEOTIDE SEQUENCE [LARGE SCALE GENOMIC DNA]</scope>
    <source>
        <strain evidence="1">J137</strain>
    </source>
</reference>
<proteinExistence type="predicted"/>
<dbReference type="EMBL" id="RFKV01000016">
    <property type="protein sequence ID" value="RMD77626.1"/>
    <property type="molecule type" value="Genomic_DNA"/>
</dbReference>
<sequence>MERDPNTGNIKRIEMKKLLTLWGRYMGQLNGSQSDGGTPEVNEVVFLGENKPDEPSEPNVILSKRNVILRALNHSGIAGILSRRGSFKDFLSTELKVEESSVITPIINGLLHPYGEADSIGSHRTYFIIPFFEYRGSVEEQNVKFLEIKTLLKGLVPSIPNGFGLFCSAELYELIAALSGVDRPLLYDDYTHFDYMSGLLPPPKKGRNAKEYNEDYNIRDIRATCVAFSRALHPRISVNLVNTAGPNENKKTFHDLECNSGTICLFKSSTRSSSRSGSSLINLLRDEFGPYWFFIIGRNTGKQEGGDAILDALFK</sequence>
<gene>
    <name evidence="1" type="ORF">D6810_00490</name>
</gene>
<evidence type="ECO:0000313" key="2">
    <source>
        <dbReference type="Proteomes" id="UP000269410"/>
    </source>
</evidence>